<organism evidence="2 3">
    <name type="scientific">Geodermatophilus pulveris</name>
    <dbReference type="NCBI Taxonomy" id="1564159"/>
    <lineage>
        <taxon>Bacteria</taxon>
        <taxon>Bacillati</taxon>
        <taxon>Actinomycetota</taxon>
        <taxon>Actinomycetes</taxon>
        <taxon>Geodermatophilales</taxon>
        <taxon>Geodermatophilaceae</taxon>
        <taxon>Geodermatophilus</taxon>
    </lineage>
</organism>
<accession>A0A239DJA3</accession>
<evidence type="ECO:0000313" key="2">
    <source>
        <dbReference type="EMBL" id="SNS32319.1"/>
    </source>
</evidence>
<name>A0A239DJA3_9ACTN</name>
<feature type="region of interest" description="Disordered" evidence="1">
    <location>
        <begin position="162"/>
        <end position="185"/>
    </location>
</feature>
<dbReference type="OrthoDB" id="4700192at2"/>
<dbReference type="RefSeq" id="WP_089305016.1">
    <property type="nucleotide sequence ID" value="NZ_FZOO01000003.1"/>
</dbReference>
<feature type="compositionally biased region" description="Basic and acidic residues" evidence="1">
    <location>
        <begin position="162"/>
        <end position="182"/>
    </location>
</feature>
<evidence type="ECO:0000313" key="3">
    <source>
        <dbReference type="Proteomes" id="UP000198373"/>
    </source>
</evidence>
<dbReference type="AlphaFoldDB" id="A0A239DJA3"/>
<evidence type="ECO:0000256" key="1">
    <source>
        <dbReference type="SAM" id="MobiDB-lite"/>
    </source>
</evidence>
<sequence>MTRRADDLLSGPRGRRVCLEVVLDAVGGDWRRLVWTRGSGGRYDPEQTRRSLAASIAALDLAAVRATARPDDWMPALLAAVDAARYWQEPGDEDRALAGPAMAAVLAPLAAAVARAPASQWWAEPMAADDQHAVAFRDDDEATPGAPLLTGAGPALREWREQAAAEEDRARRERPADPRADWSGEWWSTPALTGRVVTTRSLPGTTPAEPRAPVRLPLVEDGMGWTTARSWPVHVPGDACVLELTGPADWVALIERYPREVTASRRHDWWRVAGWDGTWVVPDWAAVAEDVDGVHLTVDGYLSTAGRALPVDVPALAGPARTLLAGWDPDATWWLTDAPAGLGAATDWRRRDEAPYSTWVAAGA</sequence>
<keyword evidence="3" id="KW-1185">Reference proteome</keyword>
<reference evidence="3" key="1">
    <citation type="submission" date="2017-06" db="EMBL/GenBank/DDBJ databases">
        <authorList>
            <person name="Varghese N."/>
            <person name="Submissions S."/>
        </authorList>
    </citation>
    <scope>NUCLEOTIDE SEQUENCE [LARGE SCALE GENOMIC DNA]</scope>
    <source>
        <strain evidence="3">DSM 46839</strain>
    </source>
</reference>
<gene>
    <name evidence="2" type="ORF">SAMN06893096_103216</name>
</gene>
<dbReference type="EMBL" id="FZOO01000003">
    <property type="protein sequence ID" value="SNS32319.1"/>
    <property type="molecule type" value="Genomic_DNA"/>
</dbReference>
<protein>
    <submittedName>
        <fullName evidence="2">Uncharacterized protein</fullName>
    </submittedName>
</protein>
<proteinExistence type="predicted"/>
<dbReference type="Proteomes" id="UP000198373">
    <property type="component" value="Unassembled WGS sequence"/>
</dbReference>